<dbReference type="Pfam" id="PF12796">
    <property type="entry name" value="Ank_2"/>
    <property type="match status" value="2"/>
</dbReference>
<reference evidence="4" key="1">
    <citation type="submission" date="2014-11" db="EMBL/GenBank/DDBJ databases">
        <authorList>
            <person name="Otto D Thomas"/>
            <person name="Naeem Raeece"/>
        </authorList>
    </citation>
    <scope>NUCLEOTIDE SEQUENCE</scope>
</reference>
<accession>A0A0G4F0Y8</accession>
<evidence type="ECO:0000313" key="4">
    <source>
        <dbReference type="EMBL" id="CEM05189.1"/>
    </source>
</evidence>
<feature type="repeat" description="ANK" evidence="3">
    <location>
        <begin position="102"/>
        <end position="134"/>
    </location>
</feature>
<dbReference type="PANTHER" id="PTHR24171">
    <property type="entry name" value="ANKYRIN REPEAT DOMAIN-CONTAINING PROTEIN 39-RELATED"/>
    <property type="match status" value="1"/>
</dbReference>
<feature type="non-terminal residue" evidence="4">
    <location>
        <position position="278"/>
    </location>
</feature>
<keyword evidence="1" id="KW-0677">Repeat</keyword>
<dbReference type="AlphaFoldDB" id="A0A0G4F0Y8"/>
<dbReference type="EMBL" id="CDMZ01000039">
    <property type="protein sequence ID" value="CEM05189.1"/>
    <property type="molecule type" value="Genomic_DNA"/>
</dbReference>
<protein>
    <submittedName>
        <fullName evidence="4">Uncharacterized protein</fullName>
    </submittedName>
</protein>
<organism evidence="4">
    <name type="scientific">Chromera velia CCMP2878</name>
    <dbReference type="NCBI Taxonomy" id="1169474"/>
    <lineage>
        <taxon>Eukaryota</taxon>
        <taxon>Sar</taxon>
        <taxon>Alveolata</taxon>
        <taxon>Colpodellida</taxon>
        <taxon>Chromeraceae</taxon>
        <taxon>Chromera</taxon>
    </lineage>
</organism>
<feature type="repeat" description="ANK" evidence="3">
    <location>
        <begin position="234"/>
        <end position="266"/>
    </location>
</feature>
<dbReference type="PROSITE" id="PS50297">
    <property type="entry name" value="ANK_REP_REGION"/>
    <property type="match status" value="3"/>
</dbReference>
<evidence type="ECO:0000256" key="2">
    <source>
        <dbReference type="ARBA" id="ARBA00023043"/>
    </source>
</evidence>
<dbReference type="InterPro" id="IPR002110">
    <property type="entry name" value="Ankyrin_rpt"/>
</dbReference>
<dbReference type="SMART" id="SM00248">
    <property type="entry name" value="ANK"/>
    <property type="match status" value="5"/>
</dbReference>
<dbReference type="InterPro" id="IPR036770">
    <property type="entry name" value="Ankyrin_rpt-contain_sf"/>
</dbReference>
<sequence>MDKQTGQPVAAAAAAAAVPSPSYAHLPGELKNIGLLRAGFKGAVGEMRELINKGADINFPSNATTSASKGDRPLHAAVRGGQLEAVKVLVKEGADVGSKNYAGESPLYLAACGGSVEIGRELVEGGAALDSTTTTGCSPLLACVLSGHGEMSSWLVSLGAVLNKAAYIKASRNEHVHVNGISSSEKAAAAGGANPSKKAKTLPNPLHVAALRGKQHVAAMLVEGGIDVMATNEDEDTPLHMAASGGHVATGLWLLGKGAAVDAKNSVGRVDLISVRSV</sequence>
<proteinExistence type="predicted"/>
<keyword evidence="2 3" id="KW-0040">ANK repeat</keyword>
<evidence type="ECO:0000256" key="1">
    <source>
        <dbReference type="ARBA" id="ARBA00022737"/>
    </source>
</evidence>
<name>A0A0G4F0Y8_9ALVE</name>
<evidence type="ECO:0000256" key="3">
    <source>
        <dbReference type="PROSITE-ProRule" id="PRU00023"/>
    </source>
</evidence>
<gene>
    <name evidence="4" type="ORF">Cvel_14505</name>
</gene>
<dbReference type="SUPFAM" id="SSF48403">
    <property type="entry name" value="Ankyrin repeat"/>
    <property type="match status" value="1"/>
</dbReference>
<feature type="repeat" description="ANK" evidence="3">
    <location>
        <begin position="201"/>
        <end position="233"/>
    </location>
</feature>
<dbReference type="PROSITE" id="PS50088">
    <property type="entry name" value="ANK_REPEAT"/>
    <property type="match status" value="4"/>
</dbReference>
<dbReference type="Gene3D" id="1.25.40.20">
    <property type="entry name" value="Ankyrin repeat-containing domain"/>
    <property type="match status" value="2"/>
</dbReference>
<feature type="repeat" description="ANK" evidence="3">
    <location>
        <begin position="69"/>
        <end position="101"/>
    </location>
</feature>